<keyword evidence="1" id="KW-1133">Transmembrane helix</keyword>
<feature type="transmembrane region" description="Helical" evidence="1">
    <location>
        <begin position="75"/>
        <end position="103"/>
    </location>
</feature>
<accession>A0A0L8HNF2</accession>
<feature type="transmembrane region" description="Helical" evidence="1">
    <location>
        <begin position="45"/>
        <end position="68"/>
    </location>
</feature>
<organism evidence="2">
    <name type="scientific">Octopus bimaculoides</name>
    <name type="common">California two-spotted octopus</name>
    <dbReference type="NCBI Taxonomy" id="37653"/>
    <lineage>
        <taxon>Eukaryota</taxon>
        <taxon>Metazoa</taxon>
        <taxon>Spiralia</taxon>
        <taxon>Lophotrochozoa</taxon>
        <taxon>Mollusca</taxon>
        <taxon>Cephalopoda</taxon>
        <taxon>Coleoidea</taxon>
        <taxon>Octopodiformes</taxon>
        <taxon>Octopoda</taxon>
        <taxon>Incirrata</taxon>
        <taxon>Octopodidae</taxon>
        <taxon>Octopus</taxon>
    </lineage>
</organism>
<name>A0A0L8HNF2_OCTBM</name>
<keyword evidence="1" id="KW-0472">Membrane</keyword>
<evidence type="ECO:0000313" key="2">
    <source>
        <dbReference type="EMBL" id="KOF90702.1"/>
    </source>
</evidence>
<reference evidence="2" key="1">
    <citation type="submission" date="2015-07" db="EMBL/GenBank/DDBJ databases">
        <title>MeaNS - Measles Nucleotide Surveillance Program.</title>
        <authorList>
            <person name="Tran T."/>
            <person name="Druce J."/>
        </authorList>
    </citation>
    <scope>NUCLEOTIDE SEQUENCE</scope>
    <source>
        <strain evidence="2">UCB-OBI-ISO-001</strain>
        <tissue evidence="2">Gonad</tissue>
    </source>
</reference>
<evidence type="ECO:0000256" key="1">
    <source>
        <dbReference type="SAM" id="Phobius"/>
    </source>
</evidence>
<gene>
    <name evidence="2" type="ORF">OCBIM_22010694mg</name>
</gene>
<keyword evidence="1" id="KW-0812">Transmembrane</keyword>
<proteinExistence type="predicted"/>
<sequence length="104" mass="11633">MVKANHYFAIRKCLNYEACNFNGCCIWKFCVSVSSRKVHLLVCKLLNVCVSVFFCGLRLCICACVYLCECLFVRVCVFVCVCVYTTTCVCVGGLVCMCVSVLMC</sequence>
<dbReference type="EMBL" id="KQ417703">
    <property type="protein sequence ID" value="KOF90702.1"/>
    <property type="molecule type" value="Genomic_DNA"/>
</dbReference>
<protein>
    <submittedName>
        <fullName evidence="2">Uncharacterized protein</fullName>
    </submittedName>
</protein>
<dbReference type="AlphaFoldDB" id="A0A0L8HNF2"/>